<comment type="caution">
    <text evidence="9">The sequence shown here is derived from an EMBL/GenBank/DDBJ whole genome shotgun (WGS) entry which is preliminary data.</text>
</comment>
<feature type="binding site" evidence="7">
    <location>
        <position position="179"/>
    </location>
    <ligand>
        <name>Zn(2+)</name>
        <dbReference type="ChEBI" id="CHEBI:29105"/>
    </ligand>
</feature>
<accession>A0A6V7H0S6</accession>
<dbReference type="InterPro" id="IPR026590">
    <property type="entry name" value="Ssirtuin_cat_dom"/>
</dbReference>
<dbReference type="PROSITE" id="PS50305">
    <property type="entry name" value="SIRTUIN"/>
    <property type="match status" value="1"/>
</dbReference>
<evidence type="ECO:0000259" key="8">
    <source>
        <dbReference type="PROSITE" id="PS50305"/>
    </source>
</evidence>
<keyword evidence="10" id="KW-1185">Reference proteome</keyword>
<dbReference type="GO" id="GO:0046872">
    <property type="term" value="F:metal ion binding"/>
    <property type="evidence" value="ECO:0007669"/>
    <property type="project" value="UniProtKB-KW"/>
</dbReference>
<evidence type="ECO:0000256" key="1">
    <source>
        <dbReference type="ARBA" id="ARBA00012928"/>
    </source>
</evidence>
<feature type="active site" description="Proton acceptor" evidence="7">
    <location>
        <position position="136"/>
    </location>
</feature>
<keyword evidence="5" id="KW-0520">NAD</keyword>
<feature type="domain" description="Deacetylase sirtuin-type" evidence="8">
    <location>
        <begin position="5"/>
        <end position="274"/>
    </location>
</feature>
<organism evidence="9 10">
    <name type="scientific">Heterotrigona itama</name>
    <dbReference type="NCBI Taxonomy" id="395501"/>
    <lineage>
        <taxon>Eukaryota</taxon>
        <taxon>Metazoa</taxon>
        <taxon>Ecdysozoa</taxon>
        <taxon>Arthropoda</taxon>
        <taxon>Hexapoda</taxon>
        <taxon>Insecta</taxon>
        <taxon>Pterygota</taxon>
        <taxon>Neoptera</taxon>
        <taxon>Endopterygota</taxon>
        <taxon>Hymenoptera</taxon>
        <taxon>Apocrita</taxon>
        <taxon>Aculeata</taxon>
        <taxon>Apoidea</taxon>
        <taxon>Anthophila</taxon>
        <taxon>Apidae</taxon>
        <taxon>Heterotrigona</taxon>
    </lineage>
</organism>
<comment type="similarity">
    <text evidence="6">Belongs to the sirtuin family. Class IV subfamily.</text>
</comment>
<dbReference type="Pfam" id="PF02146">
    <property type="entry name" value="SIR2"/>
    <property type="match status" value="1"/>
</dbReference>
<dbReference type="InterPro" id="IPR050134">
    <property type="entry name" value="NAD-dep_sirtuin_deacylases"/>
</dbReference>
<name>A0A6V7H0S6_9HYME</name>
<evidence type="ECO:0000256" key="6">
    <source>
        <dbReference type="ARBA" id="ARBA00038170"/>
    </source>
</evidence>
<feature type="non-terminal residue" evidence="9">
    <location>
        <position position="409"/>
    </location>
</feature>
<dbReference type="EC" id="2.3.1.286" evidence="1"/>
<dbReference type="SUPFAM" id="SSF52467">
    <property type="entry name" value="DHS-like NAD/FAD-binding domain"/>
    <property type="match status" value="1"/>
</dbReference>
<dbReference type="InterPro" id="IPR003000">
    <property type="entry name" value="Sirtuin"/>
</dbReference>
<dbReference type="Gene3D" id="2.20.28.200">
    <property type="match status" value="1"/>
</dbReference>
<dbReference type="EMBL" id="CAJDYZ010005572">
    <property type="protein sequence ID" value="CAD1472574.1"/>
    <property type="molecule type" value="Genomic_DNA"/>
</dbReference>
<dbReference type="GO" id="GO:0070403">
    <property type="term" value="F:NAD+ binding"/>
    <property type="evidence" value="ECO:0007669"/>
    <property type="project" value="InterPro"/>
</dbReference>
<keyword evidence="3 7" id="KW-0479">Metal-binding</keyword>
<feature type="binding site" evidence="7">
    <location>
        <position position="144"/>
    </location>
    <ligand>
        <name>Zn(2+)</name>
        <dbReference type="ChEBI" id="CHEBI:29105"/>
    </ligand>
</feature>
<dbReference type="OrthoDB" id="2919105at2759"/>
<evidence type="ECO:0000256" key="7">
    <source>
        <dbReference type="PROSITE-ProRule" id="PRU00236"/>
    </source>
</evidence>
<dbReference type="Proteomes" id="UP000752696">
    <property type="component" value="Unassembled WGS sequence"/>
</dbReference>
<evidence type="ECO:0000256" key="5">
    <source>
        <dbReference type="ARBA" id="ARBA00023027"/>
    </source>
</evidence>
<dbReference type="PANTHER" id="PTHR11085:SF12">
    <property type="entry name" value="NAD-DEPENDENT PROTEIN DEACYLASE SIRTUIN-6"/>
    <property type="match status" value="1"/>
</dbReference>
<keyword evidence="4 7" id="KW-0862">Zinc</keyword>
<dbReference type="GO" id="GO:0046969">
    <property type="term" value="F:histone H3K9 deacetylase activity, NAD-dependent"/>
    <property type="evidence" value="ECO:0007669"/>
    <property type="project" value="TreeGrafter"/>
</dbReference>
<keyword evidence="2" id="KW-0808">Transferase</keyword>
<dbReference type="Gene3D" id="3.40.50.1220">
    <property type="entry name" value="TPP-binding domain"/>
    <property type="match status" value="1"/>
</dbReference>
<dbReference type="GO" id="GO:0003714">
    <property type="term" value="F:transcription corepressor activity"/>
    <property type="evidence" value="ECO:0007669"/>
    <property type="project" value="TreeGrafter"/>
</dbReference>
<sequence>RYDSVETLRLKCGLLADWIQAARHVVVHTGAGISTAAGIPDFRGTNGVWTLEQKGLKPTMNISFDEAIPTKTHMALKKLVDASEYNYDTTSAIRHLEEFLIKIVFPPEKVKFIISQNIDGLHLRSGVQRQHLAELHGNMFTEQCDKCGRQFIRNFATKSVGKKSLDTVCRSEQIGGRPCRGRMHDTILDWEHNLPDSDLTLSDLHSSVADLSICLGTTLQIIPSGNLPLYTKKYGGRLVICNLQSTKHDKKADLIINGNVDEIMISVMKKLGLEIPEYESTMDPTRNSDTTSKEMDWTIPTSRIKEMNVLYKKVCKPMRRKRKTFMYERERTDTKRETKTKKQAFMIKQDIKTEDTMNTANQVCNNAVVPEDVSSNAMKIEDELKDMEPFDFTTNMTQPDPGLGVNNIL</sequence>
<evidence type="ECO:0000313" key="10">
    <source>
        <dbReference type="Proteomes" id="UP000752696"/>
    </source>
</evidence>
<dbReference type="InterPro" id="IPR029035">
    <property type="entry name" value="DHS-like_NAD/FAD-binding_dom"/>
</dbReference>
<gene>
    <name evidence="9" type="ORF">MHI_LOCUS306791</name>
</gene>
<dbReference type="AlphaFoldDB" id="A0A6V7H0S6"/>
<evidence type="ECO:0000256" key="3">
    <source>
        <dbReference type="ARBA" id="ARBA00022723"/>
    </source>
</evidence>
<feature type="binding site" evidence="7">
    <location>
        <position position="169"/>
    </location>
    <ligand>
        <name>Zn(2+)</name>
        <dbReference type="ChEBI" id="CHEBI:29105"/>
    </ligand>
</feature>
<dbReference type="GO" id="GO:0005634">
    <property type="term" value="C:nucleus"/>
    <property type="evidence" value="ECO:0007669"/>
    <property type="project" value="TreeGrafter"/>
</dbReference>
<evidence type="ECO:0000256" key="4">
    <source>
        <dbReference type="ARBA" id="ARBA00022833"/>
    </source>
</evidence>
<dbReference type="PANTHER" id="PTHR11085">
    <property type="entry name" value="NAD-DEPENDENT PROTEIN DEACYLASE SIRTUIN-5, MITOCHONDRIAL-RELATED"/>
    <property type="match status" value="1"/>
</dbReference>
<feature type="binding site" evidence="7">
    <location>
        <position position="147"/>
    </location>
    <ligand>
        <name>Zn(2+)</name>
        <dbReference type="ChEBI" id="CHEBI:29105"/>
    </ligand>
</feature>
<proteinExistence type="inferred from homology"/>
<dbReference type="GO" id="GO:0000122">
    <property type="term" value="P:negative regulation of transcription by RNA polymerase II"/>
    <property type="evidence" value="ECO:0007669"/>
    <property type="project" value="TreeGrafter"/>
</dbReference>
<evidence type="ECO:0000256" key="2">
    <source>
        <dbReference type="ARBA" id="ARBA00022679"/>
    </source>
</evidence>
<reference evidence="9" key="1">
    <citation type="submission" date="2020-07" db="EMBL/GenBank/DDBJ databases">
        <authorList>
            <person name="Nazaruddin N."/>
        </authorList>
    </citation>
    <scope>NUCLEOTIDE SEQUENCE</scope>
</reference>
<protein>
    <recommendedName>
        <fullName evidence="1">protein acetyllysine N-acetyltransferase</fullName>
        <ecNumber evidence="1">2.3.1.286</ecNumber>
    </recommendedName>
</protein>
<evidence type="ECO:0000313" key="9">
    <source>
        <dbReference type="EMBL" id="CAD1472574.1"/>
    </source>
</evidence>